<sequence length="649" mass="68560">MAVDGLGACGALARGLEELHAKLLTYVAGAKGRRMDEPSIGWTVVQALRRLAHYTGGITVPVLLTELHLAWVKGGAEVADAVGERVSVPIEVALKQNCPSKCAFRGHVWSCGGDEEAESVELRGSRLESNGAAESTAEGGTGADKGRGVKFTLPLALRRRLQRSPTALPVGRGVTLGGCKALTVAGKGRFLSPSESLLISIHPSEERDLRFLLDRLGLAVQIGPEGVRFAQEAPAQNDTALVCCRVVGTKDSPNESSISVEVLHVASGADVAAGGAEMQFHESQAALAGMLDDGDHLVLEIPRRGEGSIALERVSSEGPARLKCGRGIVFYKVWVEPDGANSVERGAGFRSLGSVGGSGLNGVTVIGIVTHIKGVEKSQSFPNDYTCYELGLEDEEGCAVIELGFQGKWDAGLVEQGHMVALTGVRDAAAVGAGEKLPGGACTWSNSGGNAILNLSCMHSRLYSKFAAPGTVAGDPASSRVTVLGCKNVSVRTLHRQCLRRVQNVVIDFFDDENDVECCTASAAATTQTPETPNKSGGLYECSFCRTDCSAADVVLGYSGDLEVETRDQGAVTVSVDPPALRKLIQMEPLHFKRCPRQVRKAHLDSLVGKELEVLFYRSPQNATRKRIFEETEAVGAGSTDLCISIIDG</sequence>
<dbReference type="EMBL" id="CP151504">
    <property type="protein sequence ID" value="WZN61550.1"/>
    <property type="molecule type" value="Genomic_DNA"/>
</dbReference>
<reference evidence="3 4" key="1">
    <citation type="submission" date="2024-03" db="EMBL/GenBank/DDBJ databases">
        <title>Complete genome sequence of the green alga Chloropicon roscoffensis RCC1871.</title>
        <authorList>
            <person name="Lemieux C."/>
            <person name="Pombert J.-F."/>
            <person name="Otis C."/>
            <person name="Turmel M."/>
        </authorList>
    </citation>
    <scope>NUCLEOTIDE SEQUENCE [LARGE SCALE GENOMIC DNA]</scope>
    <source>
        <strain evidence="3 4">RCC1871</strain>
    </source>
</reference>
<dbReference type="Pfam" id="PF17244">
    <property type="entry name" value="CDC24_OB3"/>
    <property type="match status" value="1"/>
</dbReference>
<accession>A0AAX4P7D2</accession>
<keyword evidence="4" id="KW-1185">Reference proteome</keyword>
<organism evidence="3 4">
    <name type="scientific">Chloropicon roscoffensis</name>
    <dbReference type="NCBI Taxonomy" id="1461544"/>
    <lineage>
        <taxon>Eukaryota</taxon>
        <taxon>Viridiplantae</taxon>
        <taxon>Chlorophyta</taxon>
        <taxon>Chloropicophyceae</taxon>
        <taxon>Chloropicales</taxon>
        <taxon>Chloropicaceae</taxon>
        <taxon>Chloropicon</taxon>
    </lineage>
</organism>
<dbReference type="InterPro" id="IPR035203">
    <property type="entry name" value="Cdc24_OB3"/>
</dbReference>
<name>A0AAX4P7D2_9CHLO</name>
<protein>
    <submittedName>
        <fullName evidence="3">Cell division control protein</fullName>
    </submittedName>
</protein>
<dbReference type="AlphaFoldDB" id="A0AAX4P7D2"/>
<feature type="region of interest" description="Disordered" evidence="1">
    <location>
        <begin position="122"/>
        <end position="146"/>
    </location>
</feature>
<evidence type="ECO:0000313" key="3">
    <source>
        <dbReference type="EMBL" id="WZN61550.1"/>
    </source>
</evidence>
<gene>
    <name evidence="3" type="ORF">HKI87_04g30850</name>
</gene>
<proteinExistence type="predicted"/>
<feature type="domain" description="Cell division control protein 24 OB" evidence="2">
    <location>
        <begin position="362"/>
        <end position="607"/>
    </location>
</feature>
<keyword evidence="3" id="KW-0131">Cell cycle</keyword>
<evidence type="ECO:0000256" key="1">
    <source>
        <dbReference type="SAM" id="MobiDB-lite"/>
    </source>
</evidence>
<keyword evidence="3" id="KW-0132">Cell division</keyword>
<evidence type="ECO:0000313" key="4">
    <source>
        <dbReference type="Proteomes" id="UP001472866"/>
    </source>
</evidence>
<dbReference type="GO" id="GO:0051301">
    <property type="term" value="P:cell division"/>
    <property type="evidence" value="ECO:0007669"/>
    <property type="project" value="UniProtKB-KW"/>
</dbReference>
<evidence type="ECO:0000259" key="2">
    <source>
        <dbReference type="Pfam" id="PF17244"/>
    </source>
</evidence>
<dbReference type="Proteomes" id="UP001472866">
    <property type="component" value="Chromosome 04"/>
</dbReference>